<reference evidence="1 2" key="1">
    <citation type="journal article" date="2019" name="Genome Biol. Evol.">
        <title>Insights into the evolution of the New World diploid cottons (Gossypium, subgenus Houzingenia) based on genome sequencing.</title>
        <authorList>
            <person name="Grover C.E."/>
            <person name="Arick M.A. 2nd"/>
            <person name="Thrash A."/>
            <person name="Conover J.L."/>
            <person name="Sanders W.S."/>
            <person name="Peterson D.G."/>
            <person name="Frelichowski J.E."/>
            <person name="Scheffler J.A."/>
            <person name="Scheffler B.E."/>
            <person name="Wendel J.F."/>
        </authorList>
    </citation>
    <scope>NUCLEOTIDE SEQUENCE [LARGE SCALE GENOMIC DNA]</scope>
    <source>
        <strain evidence="1">0</strain>
        <tissue evidence="1">Leaf</tissue>
    </source>
</reference>
<accession>A0A7J9FZ23</accession>
<gene>
    <name evidence="1" type="ORF">Gohar_015057</name>
</gene>
<evidence type="ECO:0000313" key="2">
    <source>
        <dbReference type="Proteomes" id="UP000593560"/>
    </source>
</evidence>
<dbReference type="AlphaFoldDB" id="A0A7J9FZ23"/>
<dbReference type="OrthoDB" id="1875751at2759"/>
<dbReference type="EMBL" id="JABFAD010000001">
    <property type="protein sequence ID" value="MBA0790401.1"/>
    <property type="molecule type" value="Genomic_DNA"/>
</dbReference>
<dbReference type="Proteomes" id="UP000593560">
    <property type="component" value="Unassembled WGS sequence"/>
</dbReference>
<proteinExistence type="predicted"/>
<comment type="caution">
    <text evidence="1">The sequence shown here is derived from an EMBL/GenBank/DDBJ whole genome shotgun (WGS) entry which is preliminary data.</text>
</comment>
<sequence>MLANGNMIDMEGTRVSTSVQWLPMQSNVIKCVYPFAQKQCGVAYQTLPLMEITVLIDFWVLFSFSNFKFAKFIAGLLLEPRLTYFFVVG</sequence>
<evidence type="ECO:0000313" key="1">
    <source>
        <dbReference type="EMBL" id="MBA0790401.1"/>
    </source>
</evidence>
<organism evidence="1 2">
    <name type="scientific">Gossypium harknessii</name>
    <dbReference type="NCBI Taxonomy" id="34285"/>
    <lineage>
        <taxon>Eukaryota</taxon>
        <taxon>Viridiplantae</taxon>
        <taxon>Streptophyta</taxon>
        <taxon>Embryophyta</taxon>
        <taxon>Tracheophyta</taxon>
        <taxon>Spermatophyta</taxon>
        <taxon>Magnoliopsida</taxon>
        <taxon>eudicotyledons</taxon>
        <taxon>Gunneridae</taxon>
        <taxon>Pentapetalae</taxon>
        <taxon>rosids</taxon>
        <taxon>malvids</taxon>
        <taxon>Malvales</taxon>
        <taxon>Malvaceae</taxon>
        <taxon>Malvoideae</taxon>
        <taxon>Gossypium</taxon>
    </lineage>
</organism>
<name>A0A7J9FZ23_9ROSI</name>
<keyword evidence="2" id="KW-1185">Reference proteome</keyword>
<protein>
    <submittedName>
        <fullName evidence="1">Uncharacterized protein</fullName>
    </submittedName>
</protein>